<gene>
    <name evidence="1" type="ORF">H2204_004619</name>
</gene>
<keyword evidence="2" id="KW-1185">Reference proteome</keyword>
<dbReference type="EMBL" id="JAPDRN010000023">
    <property type="protein sequence ID" value="KAJ9638028.1"/>
    <property type="molecule type" value="Genomic_DNA"/>
</dbReference>
<evidence type="ECO:0000313" key="2">
    <source>
        <dbReference type="Proteomes" id="UP001172681"/>
    </source>
</evidence>
<dbReference type="PROSITE" id="PS51257">
    <property type="entry name" value="PROKAR_LIPOPROTEIN"/>
    <property type="match status" value="1"/>
</dbReference>
<name>A0AA38Y7N2_9EURO</name>
<dbReference type="Proteomes" id="UP001172681">
    <property type="component" value="Unassembled WGS sequence"/>
</dbReference>
<accession>A0AA38Y7N2</accession>
<organism evidence="1 2">
    <name type="scientific">Knufia peltigerae</name>
    <dbReference type="NCBI Taxonomy" id="1002370"/>
    <lineage>
        <taxon>Eukaryota</taxon>
        <taxon>Fungi</taxon>
        <taxon>Dikarya</taxon>
        <taxon>Ascomycota</taxon>
        <taxon>Pezizomycotina</taxon>
        <taxon>Eurotiomycetes</taxon>
        <taxon>Chaetothyriomycetidae</taxon>
        <taxon>Chaetothyriales</taxon>
        <taxon>Trichomeriaceae</taxon>
        <taxon>Knufia</taxon>
    </lineage>
</organism>
<sequence length="370" mass="41345">MRYFACGPSVSTCSCVSPLLTTPAVSHENEIVVTCAQCNGIVPEQHRTDEDTTTTPFPFSDLPLVAQRGVLESFEAVPPFPNIRTNKIWAVSAWDIDGAISVGRSSLCFAALLWALDAAIAGIHADIFLQRMEFRFGAQPDQSLIRDINIGTLENHPAAKEWKEYLDVAKTRKSLLSVSKHVRTEWAPRFWSTTTIHVGHPVPGSAHNVSPSLFEQTFLSKVEPRLLRFLRTVVYYPLTDRVNLVGARLAQGDAVGRSNTGHFKGMEELGEILMRHPDISNLANLSVFYRPLPQLIPDISEITLTADYYKQLRERWGLMDAAGSWRDFETAMSGGLLKGMVVKKEVGVEKAEEGNVRTLIWWKLTFARHI</sequence>
<reference evidence="1" key="1">
    <citation type="submission" date="2022-10" db="EMBL/GenBank/DDBJ databases">
        <title>Culturing micro-colonial fungi from biological soil crusts in the Mojave desert and describing Neophaeococcomyces mojavensis, and introducing the new genera and species Taxawa tesnikishii.</title>
        <authorList>
            <person name="Kurbessoian T."/>
            <person name="Stajich J.E."/>
        </authorList>
    </citation>
    <scope>NUCLEOTIDE SEQUENCE</scope>
    <source>
        <strain evidence="1">TK_35</strain>
    </source>
</reference>
<dbReference type="AlphaFoldDB" id="A0AA38Y7N2"/>
<comment type="caution">
    <text evidence="1">The sequence shown here is derived from an EMBL/GenBank/DDBJ whole genome shotgun (WGS) entry which is preliminary data.</text>
</comment>
<protein>
    <submittedName>
        <fullName evidence="1">Uncharacterized protein</fullName>
    </submittedName>
</protein>
<evidence type="ECO:0000313" key="1">
    <source>
        <dbReference type="EMBL" id="KAJ9638028.1"/>
    </source>
</evidence>
<proteinExistence type="predicted"/>